<feature type="transmembrane region" description="Helical" evidence="1">
    <location>
        <begin position="138"/>
        <end position="160"/>
    </location>
</feature>
<feature type="transmembrane region" description="Helical" evidence="1">
    <location>
        <begin position="97"/>
        <end position="118"/>
    </location>
</feature>
<evidence type="ECO:0000313" key="3">
    <source>
        <dbReference type="Proteomes" id="UP000501058"/>
    </source>
</evidence>
<protein>
    <recommendedName>
        <fullName evidence="4">FAR-17a/AIG1-like protein</fullName>
    </recommendedName>
</protein>
<feature type="transmembrane region" description="Helical" evidence="1">
    <location>
        <begin position="15"/>
        <end position="35"/>
    </location>
</feature>
<dbReference type="Proteomes" id="UP000501058">
    <property type="component" value="Chromosome"/>
</dbReference>
<gene>
    <name evidence="2" type="ORF">G7070_17230</name>
</gene>
<dbReference type="KEGG" id="prv:G7070_17230"/>
<feature type="transmembrane region" description="Helical" evidence="1">
    <location>
        <begin position="42"/>
        <end position="60"/>
    </location>
</feature>
<dbReference type="EMBL" id="CP049865">
    <property type="protein sequence ID" value="QIK74049.1"/>
    <property type="molecule type" value="Genomic_DNA"/>
</dbReference>
<evidence type="ECO:0000256" key="1">
    <source>
        <dbReference type="SAM" id="Phobius"/>
    </source>
</evidence>
<name>A0A6G7YBE9_9ACTN</name>
<organism evidence="2 3">
    <name type="scientific">Propioniciclava coleopterorum</name>
    <dbReference type="NCBI Taxonomy" id="2714937"/>
    <lineage>
        <taxon>Bacteria</taxon>
        <taxon>Bacillati</taxon>
        <taxon>Actinomycetota</taxon>
        <taxon>Actinomycetes</taxon>
        <taxon>Propionibacteriales</taxon>
        <taxon>Propionibacteriaceae</taxon>
        <taxon>Propioniciclava</taxon>
    </lineage>
</organism>
<evidence type="ECO:0000313" key="2">
    <source>
        <dbReference type="EMBL" id="QIK74049.1"/>
    </source>
</evidence>
<sequence>MIGTVGPAFAPANHFSFFTVLSNVFGAAVYGACLLGRVPDAVRGAATTYLVTTGVVYALLLRDVDVQTPAYGNLALHILMPVLAVVDWLAFPPTARLGWRVVPAWLAFPVAYLAYTLLRGPLVDWYPYPFLDPRGPGGYGAVALSCALVAVVIATAALGVRALGNLRAGRAAREPGTPVAPA</sequence>
<keyword evidence="1" id="KW-0472">Membrane</keyword>
<keyword evidence="1" id="KW-0812">Transmembrane</keyword>
<evidence type="ECO:0008006" key="4">
    <source>
        <dbReference type="Google" id="ProtNLM"/>
    </source>
</evidence>
<proteinExistence type="predicted"/>
<reference evidence="2 3" key="1">
    <citation type="submission" date="2020-03" db="EMBL/GenBank/DDBJ databases">
        <title>Propioniciclava sp. nov., isolated from Hydrophilus acuminatus.</title>
        <authorList>
            <person name="Hyun D.-W."/>
            <person name="Bae J.-W."/>
        </authorList>
    </citation>
    <scope>NUCLEOTIDE SEQUENCE [LARGE SCALE GENOMIC DNA]</scope>
    <source>
        <strain evidence="2 3">HDW11</strain>
    </source>
</reference>
<keyword evidence="3" id="KW-1185">Reference proteome</keyword>
<dbReference type="AlphaFoldDB" id="A0A6G7YBE9"/>
<keyword evidence="1" id="KW-1133">Transmembrane helix</keyword>
<dbReference type="NCBIfam" id="NF038065">
    <property type="entry name" value="Pr6Pr"/>
    <property type="match status" value="1"/>
</dbReference>
<accession>A0A6G7YBE9</accession>
<dbReference type="InterPro" id="IPR049713">
    <property type="entry name" value="Pr6Pr-like"/>
</dbReference>
<feature type="transmembrane region" description="Helical" evidence="1">
    <location>
        <begin position="72"/>
        <end position="90"/>
    </location>
</feature>